<feature type="compositionally biased region" description="Polar residues" evidence="2">
    <location>
        <begin position="361"/>
        <end position="378"/>
    </location>
</feature>
<dbReference type="Pfam" id="PF21380">
    <property type="entry name" value="Nrd1-Seb1_dom2"/>
    <property type="match status" value="1"/>
</dbReference>
<dbReference type="InterPro" id="IPR048892">
    <property type="entry name" value="Nrd1_Seb1_dom2"/>
</dbReference>
<organism evidence="4 5">
    <name type="scientific">Paraglomus brasilianum</name>
    <dbReference type="NCBI Taxonomy" id="144538"/>
    <lineage>
        <taxon>Eukaryota</taxon>
        <taxon>Fungi</taxon>
        <taxon>Fungi incertae sedis</taxon>
        <taxon>Mucoromycota</taxon>
        <taxon>Glomeromycotina</taxon>
        <taxon>Glomeromycetes</taxon>
        <taxon>Paraglomerales</taxon>
        <taxon>Paraglomeraceae</taxon>
        <taxon>Paraglomus</taxon>
    </lineage>
</organism>
<feature type="compositionally biased region" description="Pro residues" evidence="2">
    <location>
        <begin position="407"/>
        <end position="437"/>
    </location>
</feature>
<dbReference type="InterPro" id="IPR012677">
    <property type="entry name" value="Nucleotide-bd_a/b_plait_sf"/>
</dbReference>
<reference evidence="4" key="1">
    <citation type="submission" date="2021-06" db="EMBL/GenBank/DDBJ databases">
        <authorList>
            <person name="Kallberg Y."/>
            <person name="Tangrot J."/>
            <person name="Rosling A."/>
        </authorList>
    </citation>
    <scope>NUCLEOTIDE SEQUENCE</scope>
    <source>
        <strain evidence="4">BR232B</strain>
    </source>
</reference>
<sequence>MNPINRPQPSASGSISVTPNHQQFGGDSLIYQNPPPPQGTTGDVNPYQWSQSQPGQPHPPPPGPGYTAWDGFPNAQPPQHHPLQHGPHAPHPAHSWDSSNPPAPTDESGNYGQLGQPGHPQQLGQNPVRPDGREGTSGPHGIGDLNQPLDGALEEEKSIAYEDPNLPKDFIKILSRTLYVGGVTQSTTKERLWEIFSCHGKVVSVTLNYDKNNAFVKMDTRNAAIRAIADKRVKVRWGVGFGPKDCYNFAHGESLIPLDRLTETDRKWLLTSKMGGTGGRPILGGIVLEEPDIIVGEGYSSGSANKRVMTQIIDGKVKTNTKGEGTSTSSMDDVVGIDREEKEKKGDGMAWMSPQGDASIESMSTTSQVSTTAPTSVQLAVPPFGAPPAHIQLPSSQQQQQQHAPIHSPPIRSPPIRSPPIRSPPIRSPPIHPPHQIPPGTLANAQHLNPPPTHMLSGPPPPSNGSGPVPPLHAHQEPAFPWTHGIQSNDNAHKMHPENAPPPGAYPGEFMSSAAAPPGMQEQAQPPHGQYHYQRGGPRQGRAGGGFGYNHNDGNVDAYRSHHSNDPHAGDPHMNIAHMQMGGPHMNNPHMNNQHANMHHPPQPPHHPLHPHAHPHGHPHGHSPIQDNRQFRPRVGDARNAKDTRGKRDKRKRRDRLRGDHYSPPRDDSYIRKRSRWDGSGSSSGSGK</sequence>
<feature type="compositionally biased region" description="Basic residues" evidence="2">
    <location>
        <begin position="607"/>
        <end position="621"/>
    </location>
</feature>
<feature type="compositionally biased region" description="Basic and acidic residues" evidence="2">
    <location>
        <begin position="657"/>
        <end position="671"/>
    </location>
</feature>
<dbReference type="SUPFAM" id="SSF54928">
    <property type="entry name" value="RNA-binding domain, RBD"/>
    <property type="match status" value="1"/>
</dbReference>
<dbReference type="Proteomes" id="UP000789739">
    <property type="component" value="Unassembled WGS sequence"/>
</dbReference>
<dbReference type="EMBL" id="CAJVPI010000147">
    <property type="protein sequence ID" value="CAG8489489.1"/>
    <property type="molecule type" value="Genomic_DNA"/>
</dbReference>
<evidence type="ECO:0000259" key="3">
    <source>
        <dbReference type="PROSITE" id="PS50102"/>
    </source>
</evidence>
<feature type="compositionally biased region" description="Gly residues" evidence="2">
    <location>
        <begin position="538"/>
        <end position="548"/>
    </location>
</feature>
<keyword evidence="5" id="KW-1185">Reference proteome</keyword>
<evidence type="ECO:0000256" key="1">
    <source>
        <dbReference type="PROSITE-ProRule" id="PRU00176"/>
    </source>
</evidence>
<dbReference type="OrthoDB" id="79367at2759"/>
<feature type="compositionally biased region" description="Basic residues" evidence="2">
    <location>
        <begin position="647"/>
        <end position="656"/>
    </location>
</feature>
<dbReference type="Gene3D" id="3.30.70.330">
    <property type="match status" value="1"/>
</dbReference>
<name>A0A9N8ZCG4_9GLOM</name>
<dbReference type="InterPro" id="IPR035979">
    <property type="entry name" value="RBD_domain_sf"/>
</dbReference>
<dbReference type="AlphaFoldDB" id="A0A9N8ZCG4"/>
<feature type="region of interest" description="Disordered" evidence="2">
    <location>
        <begin position="1"/>
        <end position="148"/>
    </location>
</feature>
<feature type="region of interest" description="Disordered" evidence="2">
    <location>
        <begin position="341"/>
        <end position="688"/>
    </location>
</feature>
<comment type="caution">
    <text evidence="4">The sequence shown here is derived from an EMBL/GenBank/DDBJ whole genome shotgun (WGS) entry which is preliminary data.</text>
</comment>
<feature type="compositionally biased region" description="Low complexity" evidence="2">
    <location>
        <begin position="113"/>
        <end position="125"/>
    </location>
</feature>
<feature type="compositionally biased region" description="Basic and acidic residues" evidence="2">
    <location>
        <begin position="634"/>
        <end position="646"/>
    </location>
</feature>
<feature type="compositionally biased region" description="Low complexity" evidence="2">
    <location>
        <begin position="390"/>
        <end position="406"/>
    </location>
</feature>
<keyword evidence="1" id="KW-0694">RNA-binding</keyword>
<feature type="compositionally biased region" description="Low complexity" evidence="2">
    <location>
        <begin position="581"/>
        <end position="600"/>
    </location>
</feature>
<evidence type="ECO:0000256" key="2">
    <source>
        <dbReference type="SAM" id="MobiDB-lite"/>
    </source>
</evidence>
<feature type="compositionally biased region" description="Polar residues" evidence="2">
    <location>
        <begin position="1"/>
        <end position="25"/>
    </location>
</feature>
<dbReference type="InterPro" id="IPR000504">
    <property type="entry name" value="RRM_dom"/>
</dbReference>
<feature type="domain" description="RRM" evidence="3">
    <location>
        <begin position="176"/>
        <end position="240"/>
    </location>
</feature>
<feature type="compositionally biased region" description="Polar residues" evidence="2">
    <location>
        <begin position="39"/>
        <end position="49"/>
    </location>
</feature>
<evidence type="ECO:0000313" key="4">
    <source>
        <dbReference type="EMBL" id="CAG8489489.1"/>
    </source>
</evidence>
<proteinExistence type="predicted"/>
<accession>A0A9N8ZCG4</accession>
<dbReference type="GO" id="GO:0003723">
    <property type="term" value="F:RNA binding"/>
    <property type="evidence" value="ECO:0007669"/>
    <property type="project" value="UniProtKB-UniRule"/>
</dbReference>
<evidence type="ECO:0000313" key="5">
    <source>
        <dbReference type="Proteomes" id="UP000789739"/>
    </source>
</evidence>
<protein>
    <submittedName>
        <fullName evidence="4">10871_t:CDS:1</fullName>
    </submittedName>
</protein>
<dbReference type="Pfam" id="PF00076">
    <property type="entry name" value="RRM_1"/>
    <property type="match status" value="1"/>
</dbReference>
<dbReference type="PROSITE" id="PS50102">
    <property type="entry name" value="RRM"/>
    <property type="match status" value="1"/>
</dbReference>
<dbReference type="SMART" id="SM00360">
    <property type="entry name" value="RRM"/>
    <property type="match status" value="1"/>
</dbReference>
<feature type="compositionally biased region" description="Basic and acidic residues" evidence="2">
    <location>
        <begin position="559"/>
        <end position="571"/>
    </location>
</feature>
<feature type="compositionally biased region" description="Pro residues" evidence="2">
    <location>
        <begin position="449"/>
        <end position="471"/>
    </location>
</feature>
<gene>
    <name evidence="4" type="ORF">PBRASI_LOCUS2023</name>
</gene>